<accession>A0ABV9YGW7</accession>
<evidence type="ECO:0000256" key="1">
    <source>
        <dbReference type="SAM" id="Coils"/>
    </source>
</evidence>
<feature type="compositionally biased region" description="Basic and acidic residues" evidence="2">
    <location>
        <begin position="219"/>
        <end position="238"/>
    </location>
</feature>
<name>A0ABV9YGW7_9PSEU</name>
<gene>
    <name evidence="3" type="ORF">ACFPBZ_00870</name>
</gene>
<reference evidence="4" key="1">
    <citation type="journal article" date="2019" name="Int. J. Syst. Evol. Microbiol.">
        <title>The Global Catalogue of Microorganisms (GCM) 10K type strain sequencing project: providing services to taxonomists for standard genome sequencing and annotation.</title>
        <authorList>
            <consortium name="The Broad Institute Genomics Platform"/>
            <consortium name="The Broad Institute Genome Sequencing Center for Infectious Disease"/>
            <person name="Wu L."/>
            <person name="Ma J."/>
        </authorList>
    </citation>
    <scope>NUCLEOTIDE SEQUENCE [LARGE SCALE GENOMIC DNA]</scope>
    <source>
        <strain evidence="4">CGMCC 4.7093</strain>
    </source>
</reference>
<feature type="region of interest" description="Disordered" evidence="2">
    <location>
        <begin position="264"/>
        <end position="309"/>
    </location>
</feature>
<feature type="coiled-coil region" evidence="1">
    <location>
        <begin position="83"/>
        <end position="122"/>
    </location>
</feature>
<dbReference type="RefSeq" id="WP_378034091.1">
    <property type="nucleotide sequence ID" value="NZ_JBHSIV010000001.1"/>
</dbReference>
<protein>
    <submittedName>
        <fullName evidence="3">Uncharacterized protein</fullName>
    </submittedName>
</protein>
<dbReference type="Proteomes" id="UP001595947">
    <property type="component" value="Unassembled WGS sequence"/>
</dbReference>
<comment type="caution">
    <text evidence="3">The sequence shown here is derived from an EMBL/GenBank/DDBJ whole genome shotgun (WGS) entry which is preliminary data.</text>
</comment>
<evidence type="ECO:0000256" key="2">
    <source>
        <dbReference type="SAM" id="MobiDB-lite"/>
    </source>
</evidence>
<evidence type="ECO:0000313" key="4">
    <source>
        <dbReference type="Proteomes" id="UP001595947"/>
    </source>
</evidence>
<evidence type="ECO:0000313" key="3">
    <source>
        <dbReference type="EMBL" id="MFC5060745.1"/>
    </source>
</evidence>
<proteinExistence type="predicted"/>
<dbReference type="EMBL" id="JBHSIV010000001">
    <property type="protein sequence ID" value="MFC5060745.1"/>
    <property type="molecule type" value="Genomic_DNA"/>
</dbReference>
<keyword evidence="1" id="KW-0175">Coiled coil</keyword>
<keyword evidence="4" id="KW-1185">Reference proteome</keyword>
<organism evidence="3 4">
    <name type="scientific">Actinomycetospora atypica</name>
    <dbReference type="NCBI Taxonomy" id="1290095"/>
    <lineage>
        <taxon>Bacteria</taxon>
        <taxon>Bacillati</taxon>
        <taxon>Actinomycetota</taxon>
        <taxon>Actinomycetes</taxon>
        <taxon>Pseudonocardiales</taxon>
        <taxon>Pseudonocardiaceae</taxon>
        <taxon>Actinomycetospora</taxon>
    </lineage>
</organism>
<feature type="compositionally biased region" description="Acidic residues" evidence="2">
    <location>
        <begin position="285"/>
        <end position="301"/>
    </location>
</feature>
<sequence>MDKTEQADDALGAAPEPGQVEAYAAFRAAWRALGRPEIDREELELSDGQLRVRVRAHQREAAWAPRYVGNELPGTRQAATRAQQDAQLRRAEAAAAAEDAERERLAAEADQAAALAETLETRTGELVELDDARSGWLAHTAGTRAAAERASAELAARHADTTPDRSVTAAEWLEAHLVEQVEDEAQRDIVDTDVLDGTRDAAPLEDADGENAPVSNLPDVREVAQAEPRVTGEDDVRVPDVDETAAAIERAHRALAEIQARDELDAAEEAAHQADQLSRWQTEDALAEDDYDGNDLDEPLEGELALTEV</sequence>
<feature type="region of interest" description="Disordered" evidence="2">
    <location>
        <begin position="199"/>
        <end position="238"/>
    </location>
</feature>